<dbReference type="EMBL" id="CP032157">
    <property type="protein sequence ID" value="AXY74393.1"/>
    <property type="molecule type" value="Genomic_DNA"/>
</dbReference>
<name>A0A3B7MM67_9BACT</name>
<protein>
    <submittedName>
        <fullName evidence="1">Uncharacterized protein</fullName>
    </submittedName>
</protein>
<sequence>MRQLDDKQYNDAELIEVKLPLHLPYLSNWNEYERINGEMEYNGIYYNYVKRKVSNDTLFLLCLPNQSKTRFYHARHEYAKQVNGGSSRDNNDKPLVKKINITTEYNQPQLQFSFSCLAEPVSSPRYHLVARLIHPFINARYRPPQVL</sequence>
<evidence type="ECO:0000313" key="2">
    <source>
        <dbReference type="Proteomes" id="UP000263900"/>
    </source>
</evidence>
<proteinExistence type="predicted"/>
<accession>A0A3B7MM67</accession>
<dbReference type="OrthoDB" id="950503at2"/>
<evidence type="ECO:0000313" key="1">
    <source>
        <dbReference type="EMBL" id="AXY74393.1"/>
    </source>
</evidence>
<gene>
    <name evidence="1" type="ORF">D3H65_10565</name>
</gene>
<organism evidence="1 2">
    <name type="scientific">Paraflavitalea soli</name>
    <dbReference type="NCBI Taxonomy" id="2315862"/>
    <lineage>
        <taxon>Bacteria</taxon>
        <taxon>Pseudomonadati</taxon>
        <taxon>Bacteroidota</taxon>
        <taxon>Chitinophagia</taxon>
        <taxon>Chitinophagales</taxon>
        <taxon>Chitinophagaceae</taxon>
        <taxon>Paraflavitalea</taxon>
    </lineage>
</organism>
<dbReference type="KEGG" id="pseg:D3H65_10565"/>
<reference evidence="1 2" key="1">
    <citation type="submission" date="2018-09" db="EMBL/GenBank/DDBJ databases">
        <title>Genome sequencing of strain 6GH32-13.</title>
        <authorList>
            <person name="Weon H.-Y."/>
            <person name="Heo J."/>
            <person name="Kwon S.-W."/>
        </authorList>
    </citation>
    <scope>NUCLEOTIDE SEQUENCE [LARGE SCALE GENOMIC DNA]</scope>
    <source>
        <strain evidence="1 2">5GH32-13</strain>
    </source>
</reference>
<dbReference type="Proteomes" id="UP000263900">
    <property type="component" value="Chromosome"/>
</dbReference>
<dbReference type="RefSeq" id="WP_119050280.1">
    <property type="nucleotide sequence ID" value="NZ_CP032157.1"/>
</dbReference>
<dbReference type="AlphaFoldDB" id="A0A3B7MM67"/>
<keyword evidence="2" id="KW-1185">Reference proteome</keyword>